<keyword evidence="4 11" id="KW-1003">Cell membrane</keyword>
<evidence type="ECO:0000313" key="13">
    <source>
        <dbReference type="EMBL" id="PLT31531.1"/>
    </source>
</evidence>
<dbReference type="SUPFAM" id="SSF54534">
    <property type="entry name" value="FKBP-like"/>
    <property type="match status" value="1"/>
</dbReference>
<dbReference type="SUPFAM" id="SSF109998">
    <property type="entry name" value="Triger factor/SurA peptide-binding domain-like"/>
    <property type="match status" value="1"/>
</dbReference>
<dbReference type="InterPro" id="IPR027304">
    <property type="entry name" value="Trigger_fact/SurA_dom_sf"/>
</dbReference>
<evidence type="ECO:0000256" key="1">
    <source>
        <dbReference type="ARBA" id="ARBA00000971"/>
    </source>
</evidence>
<evidence type="ECO:0000256" key="6">
    <source>
        <dbReference type="ARBA" id="ARBA00023110"/>
    </source>
</evidence>
<reference evidence="13 14" key="1">
    <citation type="submission" date="2017-11" db="EMBL/GenBank/DDBJ databases">
        <title>Comparitive Functional Genomics of Dry Heat Resistant strains isolated from the Viking Spacecraft.</title>
        <authorList>
            <person name="Seuylemezian A."/>
            <person name="Cooper K."/>
            <person name="Vaishampayan P."/>
        </authorList>
    </citation>
    <scope>NUCLEOTIDE SEQUENCE [LARGE SCALE GENOMIC DNA]</scope>
    <source>
        <strain evidence="13 14">V1-29</strain>
    </source>
</reference>
<evidence type="ECO:0000256" key="11">
    <source>
        <dbReference type="HAMAP-Rule" id="MF_01145"/>
    </source>
</evidence>
<name>A0A2N5MAZ3_9BACI</name>
<dbReference type="Pfam" id="PF13616">
    <property type="entry name" value="Rotamase_3"/>
    <property type="match status" value="1"/>
</dbReference>
<dbReference type="InterPro" id="IPR046357">
    <property type="entry name" value="PPIase_dom_sf"/>
</dbReference>
<evidence type="ECO:0000256" key="5">
    <source>
        <dbReference type="ARBA" id="ARBA00022729"/>
    </source>
</evidence>
<dbReference type="AlphaFoldDB" id="A0A2N5MAZ3"/>
<keyword evidence="5 11" id="KW-0732">Signal</keyword>
<dbReference type="PROSITE" id="PS51257">
    <property type="entry name" value="PROKAR_LIPOPROTEIN"/>
    <property type="match status" value="1"/>
</dbReference>
<dbReference type="Proteomes" id="UP000234748">
    <property type="component" value="Unassembled WGS sequence"/>
</dbReference>
<dbReference type="EMBL" id="PGUY01000004">
    <property type="protein sequence ID" value="PLT31531.1"/>
    <property type="molecule type" value="Genomic_DNA"/>
</dbReference>
<accession>A0A2N5MAZ3</accession>
<keyword evidence="6 11" id="KW-0697">Rotamase</keyword>
<dbReference type="PANTHER" id="PTHR47245:SF1">
    <property type="entry name" value="FOLDASE PROTEIN PRSA"/>
    <property type="match status" value="1"/>
</dbReference>
<feature type="domain" description="PpiC" evidence="12">
    <location>
        <begin position="155"/>
        <end position="245"/>
    </location>
</feature>
<dbReference type="InterPro" id="IPR050245">
    <property type="entry name" value="PrsA_foldase"/>
</dbReference>
<sequence>MTIIGRVAGRKMLLTVVMGGVVAFGAGCSNSDKAASVNGEEITKQEVYDKLYKQNGSAMLDSLITEKIVNLESAKKKVKVSDKEVDAEVKKLQESYGGEDALNQQLTSSGLTIADVKDDLAVNLKIKKLMEPDIKITEKEMKDYFNTNKASYAAAEQVKASHILVETKAKADEVKKKLDAGESFDELANEYSTEDATKDKGGDLGYFGKGEMTAAFEKAAFSLKEGEISDPVKTEFGYHIIKVVDKKAAQPAVYEENKKEVKAAILDQKTQDTYSDWMEKTKKKYKVKNYLEIES</sequence>
<evidence type="ECO:0000256" key="4">
    <source>
        <dbReference type="ARBA" id="ARBA00022475"/>
    </source>
</evidence>
<gene>
    <name evidence="11" type="primary">prsA</name>
    <name evidence="13" type="ORF">CUU66_02040</name>
</gene>
<dbReference type="GO" id="GO:0006457">
    <property type="term" value="P:protein folding"/>
    <property type="evidence" value="ECO:0007669"/>
    <property type="project" value="UniProtKB-UniRule"/>
</dbReference>
<evidence type="ECO:0000256" key="3">
    <source>
        <dbReference type="ARBA" id="ARBA00006071"/>
    </source>
</evidence>
<evidence type="ECO:0000259" key="12">
    <source>
        <dbReference type="PROSITE" id="PS50198"/>
    </source>
</evidence>
<evidence type="ECO:0000313" key="14">
    <source>
        <dbReference type="Proteomes" id="UP000234748"/>
    </source>
</evidence>
<dbReference type="GO" id="GO:0005886">
    <property type="term" value="C:plasma membrane"/>
    <property type="evidence" value="ECO:0007669"/>
    <property type="project" value="UniProtKB-SubCell"/>
</dbReference>
<keyword evidence="7 11" id="KW-0472">Membrane</keyword>
<dbReference type="InterPro" id="IPR023059">
    <property type="entry name" value="Foldase_PrsA"/>
</dbReference>
<keyword evidence="10 11" id="KW-0449">Lipoprotein</keyword>
<dbReference type="GO" id="GO:0003755">
    <property type="term" value="F:peptidyl-prolyl cis-trans isomerase activity"/>
    <property type="evidence" value="ECO:0007669"/>
    <property type="project" value="UniProtKB-UniRule"/>
</dbReference>
<evidence type="ECO:0000256" key="7">
    <source>
        <dbReference type="ARBA" id="ARBA00023136"/>
    </source>
</evidence>
<protein>
    <recommendedName>
        <fullName evidence="11">Foldase protein PrsA</fullName>
        <ecNumber evidence="11">5.2.1.8</ecNumber>
    </recommendedName>
</protein>
<dbReference type="HAMAP" id="MF_01145">
    <property type="entry name" value="Foldase_PrsA"/>
    <property type="match status" value="1"/>
</dbReference>
<dbReference type="PANTHER" id="PTHR47245">
    <property type="entry name" value="PEPTIDYLPROLYL ISOMERASE"/>
    <property type="match status" value="1"/>
</dbReference>
<comment type="caution">
    <text evidence="13">The sequence shown here is derived from an EMBL/GenBank/DDBJ whole genome shotgun (WGS) entry which is preliminary data.</text>
</comment>
<evidence type="ECO:0000256" key="10">
    <source>
        <dbReference type="ARBA" id="ARBA00023288"/>
    </source>
</evidence>
<keyword evidence="14" id="KW-1185">Reference proteome</keyword>
<evidence type="ECO:0000256" key="9">
    <source>
        <dbReference type="ARBA" id="ARBA00023235"/>
    </source>
</evidence>
<comment type="subcellular location">
    <subcellularLocation>
        <location evidence="2 11">Cell membrane</location>
        <topology evidence="2 11">Lipid-anchor</topology>
    </subcellularLocation>
</comment>
<keyword evidence="8 11" id="KW-0564">Palmitate</keyword>
<dbReference type="PROSITE" id="PS01096">
    <property type="entry name" value="PPIC_PPIASE_1"/>
    <property type="match status" value="1"/>
</dbReference>
<evidence type="ECO:0000256" key="8">
    <source>
        <dbReference type="ARBA" id="ARBA00023139"/>
    </source>
</evidence>
<dbReference type="RefSeq" id="WP_101640025.1">
    <property type="nucleotide sequence ID" value="NZ_PGUY01000004.1"/>
</dbReference>
<dbReference type="OrthoDB" id="14196at2"/>
<dbReference type="Gene3D" id="3.10.50.40">
    <property type="match status" value="1"/>
</dbReference>
<dbReference type="PROSITE" id="PS50198">
    <property type="entry name" value="PPIC_PPIASE_2"/>
    <property type="match status" value="1"/>
</dbReference>
<evidence type="ECO:0000256" key="2">
    <source>
        <dbReference type="ARBA" id="ARBA00004193"/>
    </source>
</evidence>
<comment type="catalytic activity">
    <reaction evidence="1 11">
        <text>[protein]-peptidylproline (omega=180) = [protein]-peptidylproline (omega=0)</text>
        <dbReference type="Rhea" id="RHEA:16237"/>
        <dbReference type="Rhea" id="RHEA-COMP:10747"/>
        <dbReference type="Rhea" id="RHEA-COMP:10748"/>
        <dbReference type="ChEBI" id="CHEBI:83833"/>
        <dbReference type="ChEBI" id="CHEBI:83834"/>
        <dbReference type="EC" id="5.2.1.8"/>
    </reaction>
</comment>
<keyword evidence="9 11" id="KW-0413">Isomerase</keyword>
<comment type="similarity">
    <text evidence="3 11">Belongs to the PrsA family.</text>
</comment>
<organism evidence="13 14">
    <name type="scientific">Peribacillus deserti</name>
    <dbReference type="NCBI Taxonomy" id="673318"/>
    <lineage>
        <taxon>Bacteria</taxon>
        <taxon>Bacillati</taxon>
        <taxon>Bacillota</taxon>
        <taxon>Bacilli</taxon>
        <taxon>Bacillales</taxon>
        <taxon>Bacillaceae</taxon>
        <taxon>Peribacillus</taxon>
    </lineage>
</organism>
<proteinExistence type="inferred from homology"/>
<dbReference type="InterPro" id="IPR023058">
    <property type="entry name" value="PPIase_PpiC_CS"/>
</dbReference>
<dbReference type="InterPro" id="IPR000297">
    <property type="entry name" value="PPIase_PpiC"/>
</dbReference>
<dbReference type="Gene3D" id="1.10.4030.10">
    <property type="entry name" value="Porin chaperone SurA, peptide-binding domain"/>
    <property type="match status" value="1"/>
</dbReference>
<dbReference type="EC" id="5.2.1.8" evidence="11"/>
<dbReference type="Pfam" id="PF13624">
    <property type="entry name" value="SurA_N_3"/>
    <property type="match status" value="1"/>
</dbReference>
<comment type="function">
    <text evidence="11">Plays a major role in protein secretion by helping the post-translocational extracellular folding of several secreted proteins.</text>
</comment>